<dbReference type="Proteomes" id="UP000002748">
    <property type="component" value="Unassembled WGS sequence"/>
</dbReference>
<dbReference type="CDD" id="cd00610">
    <property type="entry name" value="OAT_like"/>
    <property type="match status" value="1"/>
</dbReference>
<organism evidence="5 6">
    <name type="scientific">Trichosporon asahii var. asahii (strain ATCC 90039 / CBS 2479 / JCM 2466 / KCTC 7840 / NBRC 103889/ NCYC 2677 / UAMH 7654)</name>
    <name type="common">Yeast</name>
    <dbReference type="NCBI Taxonomy" id="1186058"/>
    <lineage>
        <taxon>Eukaryota</taxon>
        <taxon>Fungi</taxon>
        <taxon>Dikarya</taxon>
        <taxon>Basidiomycota</taxon>
        <taxon>Agaricomycotina</taxon>
        <taxon>Tremellomycetes</taxon>
        <taxon>Trichosporonales</taxon>
        <taxon>Trichosporonaceae</taxon>
        <taxon>Trichosporon</taxon>
    </lineage>
</organism>
<accession>J6EYM2</accession>
<dbReference type="AlphaFoldDB" id="J6EYM2"/>
<dbReference type="HOGENOM" id="CLU_016922_4_0_1"/>
<dbReference type="Gene3D" id="3.40.640.10">
    <property type="entry name" value="Type I PLP-dependent aspartate aminotransferase-like (Major domain)"/>
    <property type="match status" value="1"/>
</dbReference>
<evidence type="ECO:0000313" key="5">
    <source>
        <dbReference type="EMBL" id="EJT49764.1"/>
    </source>
</evidence>
<gene>
    <name evidence="5" type="ORF">A1Q1_01078</name>
</gene>
<feature type="region of interest" description="Disordered" evidence="4">
    <location>
        <begin position="16"/>
        <end position="52"/>
    </location>
</feature>
<keyword evidence="5" id="KW-0032">Aminotransferase</keyword>
<dbReference type="InterPro" id="IPR015424">
    <property type="entry name" value="PyrdxlP-dep_Trfase"/>
</dbReference>
<dbReference type="PANTHER" id="PTHR43094:SF1">
    <property type="entry name" value="AMINOTRANSFERASE CLASS-III"/>
    <property type="match status" value="1"/>
</dbReference>
<dbReference type="GO" id="GO:0030170">
    <property type="term" value="F:pyridoxal phosphate binding"/>
    <property type="evidence" value="ECO:0007669"/>
    <property type="project" value="InterPro"/>
</dbReference>
<dbReference type="Pfam" id="PF00202">
    <property type="entry name" value="Aminotran_3"/>
    <property type="match status" value="1"/>
</dbReference>
<dbReference type="Gene3D" id="3.90.1150.10">
    <property type="entry name" value="Aspartate Aminotransferase, domain 1"/>
    <property type="match status" value="1"/>
</dbReference>
<evidence type="ECO:0000256" key="3">
    <source>
        <dbReference type="RuleBase" id="RU003560"/>
    </source>
</evidence>
<evidence type="ECO:0000256" key="4">
    <source>
        <dbReference type="SAM" id="MobiDB-lite"/>
    </source>
</evidence>
<reference evidence="5 6" key="1">
    <citation type="journal article" date="2012" name="Eukaryot. Cell">
        <title>Draft genome sequence of CBS 2479, the standard type strain of Trichosporon asahii.</title>
        <authorList>
            <person name="Yang R.Y."/>
            <person name="Li H.T."/>
            <person name="Zhu H."/>
            <person name="Zhou G.P."/>
            <person name="Wang M."/>
            <person name="Wang L."/>
        </authorList>
    </citation>
    <scope>NUCLEOTIDE SEQUENCE [LARGE SCALE GENOMIC DNA]</scope>
    <source>
        <strain evidence="6">ATCC 90039 / CBS 2479 / JCM 2466 / KCTC 7840 / NCYC 2677 / UAMH 7654</strain>
    </source>
</reference>
<evidence type="ECO:0000256" key="2">
    <source>
        <dbReference type="ARBA" id="ARBA00022898"/>
    </source>
</evidence>
<proteinExistence type="inferred from homology"/>
<sequence length="468" mass="49820">MLRPLLRRGLHTPPRYAAAAAATQAPTPPPASTPPAVRSSNTGPVFHSSPPQPVAVSASGVAFTLADGSRVLDGMSGGAAVSCLGSSNPDLVKIMAEQAEAMPYAYHGALHHSKSEALASYLCSKSEGAFVAGAFFNSGEYPVSYWLERGEPDRTYIIGREYAYHGNTIGALGVGYTPARRNLYSPYFTDVYQRVSMPSPRLMQEGESEEAFSRRMADELDAKIRSLGTEKCAAFLVEPVGGSGPGIIPPPRGYFPAMAEVVRSHGLLLAMDEVMCGSGRSGDLFAHKTVAEGVKPDVVSMAKGLGAAYVSISAVLVNQHVADTIRANGPWKNSHTYQNHPVNCAVALAAVQKIEKLFPNVRARGEQIVAELREAFRGDPVVYGVRGQGLFIGTEFEVPKGLKTRFAPRVKEVAMKNGLISLGITGGIDGDAGDVLMLAPAYTITEAEASEMVRIVKQSVDEVKKELL</sequence>
<dbReference type="GeneID" id="25984592"/>
<dbReference type="RefSeq" id="XP_014180834.1">
    <property type="nucleotide sequence ID" value="XM_014325359.1"/>
</dbReference>
<dbReference type="GO" id="GO:0008483">
    <property type="term" value="F:transaminase activity"/>
    <property type="evidence" value="ECO:0007669"/>
    <property type="project" value="UniProtKB-KW"/>
</dbReference>
<keyword evidence="2 3" id="KW-0663">Pyridoxal phosphate</keyword>
<dbReference type="VEuPathDB" id="FungiDB:A1Q1_01078"/>
<dbReference type="PANTHER" id="PTHR43094">
    <property type="entry name" value="AMINOTRANSFERASE"/>
    <property type="match status" value="1"/>
</dbReference>
<feature type="compositionally biased region" description="Low complexity" evidence="4">
    <location>
        <begin position="16"/>
        <end position="25"/>
    </location>
</feature>
<comment type="caution">
    <text evidence="5">The sequence shown here is derived from an EMBL/GenBank/DDBJ whole genome shotgun (WGS) entry which is preliminary data.</text>
</comment>
<name>J6EYM2_TRIAS</name>
<keyword evidence="5" id="KW-0808">Transferase</keyword>
<dbReference type="InterPro" id="IPR015421">
    <property type="entry name" value="PyrdxlP-dep_Trfase_major"/>
</dbReference>
<dbReference type="InterPro" id="IPR015422">
    <property type="entry name" value="PyrdxlP-dep_Trfase_small"/>
</dbReference>
<dbReference type="EMBL" id="ALBS01000157">
    <property type="protein sequence ID" value="EJT49764.1"/>
    <property type="molecule type" value="Genomic_DNA"/>
</dbReference>
<evidence type="ECO:0000256" key="1">
    <source>
        <dbReference type="ARBA" id="ARBA00008954"/>
    </source>
</evidence>
<dbReference type="GO" id="GO:0005829">
    <property type="term" value="C:cytosol"/>
    <property type="evidence" value="ECO:0007669"/>
    <property type="project" value="TreeGrafter"/>
</dbReference>
<dbReference type="KEGG" id="tasa:A1Q1_01078"/>
<dbReference type="InterPro" id="IPR005814">
    <property type="entry name" value="Aminotrans_3"/>
</dbReference>
<dbReference type="OrthoDB" id="10261433at2759"/>
<protein>
    <submittedName>
        <fullName evidence="5">Class III aminotransferase</fullName>
    </submittedName>
</protein>
<comment type="similarity">
    <text evidence="1 3">Belongs to the class-III pyridoxal-phosphate-dependent aminotransferase family.</text>
</comment>
<dbReference type="SUPFAM" id="SSF53383">
    <property type="entry name" value="PLP-dependent transferases"/>
    <property type="match status" value="1"/>
</dbReference>
<evidence type="ECO:0000313" key="6">
    <source>
        <dbReference type="Proteomes" id="UP000002748"/>
    </source>
</evidence>